<dbReference type="Pfam" id="PF03328">
    <property type="entry name" value="HpcH_HpaI"/>
    <property type="match status" value="1"/>
</dbReference>
<dbReference type="PIRSF" id="PIRSF015582">
    <property type="entry name" value="Cit_lyase_B"/>
    <property type="match status" value="1"/>
</dbReference>
<dbReference type="PANTHER" id="PTHR32308">
    <property type="entry name" value="LYASE BETA SUBUNIT, PUTATIVE (AFU_ORTHOLOGUE AFUA_4G13030)-RELATED"/>
    <property type="match status" value="1"/>
</dbReference>
<dbReference type="PANTHER" id="PTHR32308:SF0">
    <property type="entry name" value="HPCH_HPAI ALDOLASE_CITRATE LYASE DOMAIN-CONTAINING PROTEIN"/>
    <property type="match status" value="1"/>
</dbReference>
<evidence type="ECO:0000256" key="1">
    <source>
        <dbReference type="ARBA" id="ARBA00001946"/>
    </source>
</evidence>
<dbReference type="GO" id="GO:0016829">
    <property type="term" value="F:lyase activity"/>
    <property type="evidence" value="ECO:0007669"/>
    <property type="project" value="UniProtKB-KW"/>
</dbReference>
<feature type="binding site" evidence="5">
    <location>
        <position position="127"/>
    </location>
    <ligand>
        <name>Mg(2+)</name>
        <dbReference type="ChEBI" id="CHEBI:18420"/>
    </ligand>
</feature>
<keyword evidence="8" id="KW-1185">Reference proteome</keyword>
<gene>
    <name evidence="7" type="ORF">SAMN06296416_103186</name>
</gene>
<dbReference type="Proteomes" id="UP000219374">
    <property type="component" value="Unassembled WGS sequence"/>
</dbReference>
<evidence type="ECO:0000256" key="5">
    <source>
        <dbReference type="PIRSR" id="PIRSR015582-2"/>
    </source>
</evidence>
<keyword evidence="7" id="KW-0456">Lyase</keyword>
<feature type="binding site" evidence="4">
    <location>
        <position position="65"/>
    </location>
    <ligand>
        <name>substrate</name>
    </ligand>
</feature>
<evidence type="ECO:0000256" key="4">
    <source>
        <dbReference type="PIRSR" id="PIRSR015582-1"/>
    </source>
</evidence>
<dbReference type="InterPro" id="IPR015813">
    <property type="entry name" value="Pyrv/PenolPyrv_kinase-like_dom"/>
</dbReference>
<dbReference type="SUPFAM" id="SSF51621">
    <property type="entry name" value="Phosphoenolpyruvate/pyruvate domain"/>
    <property type="match status" value="1"/>
</dbReference>
<evidence type="ECO:0000259" key="6">
    <source>
        <dbReference type="Pfam" id="PF03328"/>
    </source>
</evidence>
<evidence type="ECO:0000313" key="8">
    <source>
        <dbReference type="Proteomes" id="UP000219374"/>
    </source>
</evidence>
<feature type="domain" description="HpcH/HpaI aldolase/citrate lyase" evidence="6">
    <location>
        <begin position="2"/>
        <end position="221"/>
    </location>
</feature>
<reference evidence="7 8" key="1">
    <citation type="submission" date="2017-09" db="EMBL/GenBank/DDBJ databases">
        <authorList>
            <person name="Ehlers B."/>
            <person name="Leendertz F.H."/>
        </authorList>
    </citation>
    <scope>NUCLEOTIDE SEQUENCE [LARGE SCALE GENOMIC DNA]</scope>
    <source>
        <strain evidence="7 8">CGMCC 1.10978</strain>
    </source>
</reference>
<comment type="cofactor">
    <cofactor evidence="1">
        <name>Mg(2+)</name>
        <dbReference type="ChEBI" id="CHEBI:18420"/>
    </cofactor>
</comment>
<dbReference type="InterPro" id="IPR040442">
    <property type="entry name" value="Pyrv_kinase-like_dom_sf"/>
</dbReference>
<proteinExistence type="predicted"/>
<evidence type="ECO:0000256" key="2">
    <source>
        <dbReference type="ARBA" id="ARBA00022723"/>
    </source>
</evidence>
<sequence>MRSKLFVPGVRPELFAKALASEADALSFDLEDSVPEDRKAQARANVVSFLATPAVRATAKTIVVRTNALATPHCIADIEALASAGVGLFNLPKVESRDEALAAVELLQRSEAQSGTAATTRLLLTIETPGGLRNAAGIAAAHPRVAGLQLGLGDLFEPFGIDRRDRANVHAVMHAVRMAAAEAGIFACDGAFGDLEDADGFVAEARMARRLGYAGKSCIHPRQLGLANQVFQPTDEEVATARRIVAAARTAAADGRGAFVVDGRMIDAPFLKRAEAIIAAAAR</sequence>
<evidence type="ECO:0000313" key="7">
    <source>
        <dbReference type="EMBL" id="SOD54263.1"/>
    </source>
</evidence>
<feature type="binding site" evidence="4">
    <location>
        <position position="127"/>
    </location>
    <ligand>
        <name>substrate</name>
    </ligand>
</feature>
<dbReference type="GO" id="GO:0000287">
    <property type="term" value="F:magnesium ion binding"/>
    <property type="evidence" value="ECO:0007669"/>
    <property type="project" value="TreeGrafter"/>
</dbReference>
<accession>A0A286D6I1</accession>
<feature type="binding site" evidence="5">
    <location>
        <position position="154"/>
    </location>
    <ligand>
        <name>Mg(2+)</name>
        <dbReference type="ChEBI" id="CHEBI:18420"/>
    </ligand>
</feature>
<evidence type="ECO:0000256" key="3">
    <source>
        <dbReference type="ARBA" id="ARBA00022842"/>
    </source>
</evidence>
<keyword evidence="2 5" id="KW-0479">Metal-binding</keyword>
<name>A0A286D6I1_9GAMM</name>
<dbReference type="EMBL" id="OCND01000003">
    <property type="protein sequence ID" value="SOD54263.1"/>
    <property type="molecule type" value="Genomic_DNA"/>
</dbReference>
<dbReference type="RefSeq" id="WP_097121497.1">
    <property type="nucleotide sequence ID" value="NZ_OCND01000003.1"/>
</dbReference>
<dbReference type="OrthoDB" id="348111at2"/>
<dbReference type="AlphaFoldDB" id="A0A286D6I1"/>
<keyword evidence="3 5" id="KW-0460">Magnesium</keyword>
<dbReference type="InterPro" id="IPR011206">
    <property type="entry name" value="Citrate_lyase_beta/mcl1/mcl2"/>
</dbReference>
<protein>
    <submittedName>
        <fullName evidence="7">Citrate lyase subunit beta / citryl-CoA lyase</fullName>
    </submittedName>
</protein>
<organism evidence="7 8">
    <name type="scientific">Pseudoxanthomonas wuyuanensis</name>
    <dbReference type="NCBI Taxonomy" id="1073196"/>
    <lineage>
        <taxon>Bacteria</taxon>
        <taxon>Pseudomonadati</taxon>
        <taxon>Pseudomonadota</taxon>
        <taxon>Gammaproteobacteria</taxon>
        <taxon>Lysobacterales</taxon>
        <taxon>Lysobacteraceae</taxon>
        <taxon>Pseudoxanthomonas</taxon>
    </lineage>
</organism>
<dbReference type="GO" id="GO:0006107">
    <property type="term" value="P:oxaloacetate metabolic process"/>
    <property type="evidence" value="ECO:0007669"/>
    <property type="project" value="TreeGrafter"/>
</dbReference>
<dbReference type="Gene3D" id="3.20.20.60">
    <property type="entry name" value="Phosphoenolpyruvate-binding domains"/>
    <property type="match status" value="1"/>
</dbReference>
<dbReference type="InterPro" id="IPR005000">
    <property type="entry name" value="Aldolase/citrate-lyase_domain"/>
</dbReference>